<evidence type="ECO:0000256" key="7">
    <source>
        <dbReference type="ARBA" id="ARBA00023136"/>
    </source>
</evidence>
<dbReference type="InterPro" id="IPR007208">
    <property type="entry name" value="MrpF/PhaF-like"/>
</dbReference>
<evidence type="ECO:0000256" key="3">
    <source>
        <dbReference type="ARBA" id="ARBA00022448"/>
    </source>
</evidence>
<dbReference type="Pfam" id="PF04066">
    <property type="entry name" value="MrpF_PhaF"/>
    <property type="match status" value="1"/>
</dbReference>
<feature type="compositionally biased region" description="Acidic residues" evidence="8">
    <location>
        <begin position="87"/>
        <end position="96"/>
    </location>
</feature>
<dbReference type="RefSeq" id="WP_201082053.1">
    <property type="nucleotide sequence ID" value="NZ_CP067421.1"/>
</dbReference>
<reference evidence="10" key="1">
    <citation type="submission" date="2021-02" db="EMBL/GenBank/DDBJ databases">
        <title>Skermanella TT6 skin isolate.</title>
        <authorList>
            <person name="Lee K."/>
            <person name="Ganzorig M."/>
        </authorList>
    </citation>
    <scope>NUCLEOTIDE SEQUENCE</scope>
    <source>
        <strain evidence="10">TT6</strain>
    </source>
</reference>
<feature type="transmembrane region" description="Helical" evidence="9">
    <location>
        <begin position="62"/>
        <end position="81"/>
    </location>
</feature>
<comment type="subcellular location">
    <subcellularLocation>
        <location evidence="1">Cell membrane</location>
        <topology evidence="1">Multi-pass membrane protein</topology>
    </subcellularLocation>
</comment>
<feature type="transmembrane region" description="Helical" evidence="9">
    <location>
        <begin position="37"/>
        <end position="56"/>
    </location>
</feature>
<evidence type="ECO:0000256" key="6">
    <source>
        <dbReference type="ARBA" id="ARBA00022989"/>
    </source>
</evidence>
<comment type="similarity">
    <text evidence="2">Belongs to the CPA3 antiporters (TC 2.A.63) subunit F family.</text>
</comment>
<evidence type="ECO:0008006" key="12">
    <source>
        <dbReference type="Google" id="ProtNLM"/>
    </source>
</evidence>
<evidence type="ECO:0000313" key="10">
    <source>
        <dbReference type="EMBL" id="QQP92831.1"/>
    </source>
</evidence>
<dbReference type="EMBL" id="CP067421">
    <property type="protein sequence ID" value="QQP92831.1"/>
    <property type="molecule type" value="Genomic_DNA"/>
</dbReference>
<accession>A0ABX7BEL4</accession>
<protein>
    <recommendedName>
        <fullName evidence="12">Multiple resistance and pH regulation protein F</fullName>
    </recommendedName>
</protein>
<keyword evidence="6 9" id="KW-1133">Transmembrane helix</keyword>
<sequence>MIETWLNLAATLILVSLGLALWMVWRGPGRADRMMAAQLAGSSGVGVVVLLAPLSGWAALDVALVLALLAALAAVAFVKAASADGLGDPEEEEVDPDALAPRDAGKRAGNDA</sequence>
<geneLocation type="plasmid" evidence="10 11">
    <name>pTT6-1</name>
</geneLocation>
<keyword evidence="10" id="KW-0614">Plasmid</keyword>
<evidence type="ECO:0000256" key="1">
    <source>
        <dbReference type="ARBA" id="ARBA00004651"/>
    </source>
</evidence>
<feature type="transmembrane region" description="Helical" evidence="9">
    <location>
        <begin position="6"/>
        <end position="25"/>
    </location>
</feature>
<evidence type="ECO:0000256" key="2">
    <source>
        <dbReference type="ARBA" id="ARBA00009212"/>
    </source>
</evidence>
<keyword evidence="3" id="KW-0813">Transport</keyword>
<dbReference type="PANTHER" id="PTHR34702:SF1">
    <property type="entry name" value="NA(+)_H(+) ANTIPORTER SUBUNIT F"/>
    <property type="match status" value="1"/>
</dbReference>
<organism evidence="10 11">
    <name type="scientific">Skermanella cutis</name>
    <dbReference type="NCBI Taxonomy" id="2775420"/>
    <lineage>
        <taxon>Bacteria</taxon>
        <taxon>Pseudomonadati</taxon>
        <taxon>Pseudomonadota</taxon>
        <taxon>Alphaproteobacteria</taxon>
        <taxon>Rhodospirillales</taxon>
        <taxon>Azospirillaceae</taxon>
        <taxon>Skermanella</taxon>
    </lineage>
</organism>
<evidence type="ECO:0000256" key="4">
    <source>
        <dbReference type="ARBA" id="ARBA00022475"/>
    </source>
</evidence>
<evidence type="ECO:0000256" key="5">
    <source>
        <dbReference type="ARBA" id="ARBA00022692"/>
    </source>
</evidence>
<dbReference type="PANTHER" id="PTHR34702">
    <property type="entry name" value="NA(+)/H(+) ANTIPORTER SUBUNIT F1"/>
    <property type="match status" value="1"/>
</dbReference>
<dbReference type="Proteomes" id="UP000595197">
    <property type="component" value="Plasmid pTT6-1"/>
</dbReference>
<name>A0ABX7BEL4_9PROT</name>
<keyword evidence="11" id="KW-1185">Reference proteome</keyword>
<keyword evidence="7 9" id="KW-0472">Membrane</keyword>
<proteinExistence type="inferred from homology"/>
<evidence type="ECO:0000313" key="11">
    <source>
        <dbReference type="Proteomes" id="UP000595197"/>
    </source>
</evidence>
<evidence type="ECO:0000256" key="9">
    <source>
        <dbReference type="SAM" id="Phobius"/>
    </source>
</evidence>
<feature type="region of interest" description="Disordered" evidence="8">
    <location>
        <begin position="85"/>
        <end position="112"/>
    </location>
</feature>
<keyword evidence="4" id="KW-1003">Cell membrane</keyword>
<evidence type="ECO:0000256" key="8">
    <source>
        <dbReference type="SAM" id="MobiDB-lite"/>
    </source>
</evidence>
<feature type="compositionally biased region" description="Basic and acidic residues" evidence="8">
    <location>
        <begin position="103"/>
        <end position="112"/>
    </location>
</feature>
<keyword evidence="5 9" id="KW-0812">Transmembrane</keyword>
<gene>
    <name evidence="10" type="ORF">IGS68_30790</name>
</gene>